<accession>A0A6M1LDQ9</accession>
<name>A0A6M1LDQ9_9ACTN</name>
<dbReference type="InterPro" id="IPR029052">
    <property type="entry name" value="Metallo-depent_PP-like"/>
</dbReference>
<reference evidence="2 3" key="1">
    <citation type="submission" date="2020-02" db="EMBL/GenBank/DDBJ databases">
        <title>Draft Genome Sequence of Verrucosispora sp. Strain CWR15, Isolated from Gulf of Mexico Sponge.</title>
        <authorList>
            <person name="Kennedy S.J."/>
            <person name="Cella E."/>
            <person name="Azarian T."/>
            <person name="Baker B.J."/>
            <person name="Shaw L.N."/>
        </authorList>
    </citation>
    <scope>NUCLEOTIDE SEQUENCE [LARGE SCALE GENOMIC DNA]</scope>
    <source>
        <strain evidence="2 3">CWR15</strain>
    </source>
</reference>
<comment type="caution">
    <text evidence="2">The sequence shown here is derived from an EMBL/GenBank/DDBJ whole genome shotgun (WGS) entry which is preliminary data.</text>
</comment>
<evidence type="ECO:0000313" key="3">
    <source>
        <dbReference type="Proteomes" id="UP000478148"/>
    </source>
</evidence>
<feature type="domain" description="Calcineurin-like phosphoesterase" evidence="1">
    <location>
        <begin position="10"/>
        <end position="243"/>
    </location>
</feature>
<protein>
    <submittedName>
        <fullName evidence="2">Metallophosphoesterase</fullName>
    </submittedName>
</protein>
<dbReference type="EMBL" id="SAIY01000015">
    <property type="protein sequence ID" value="NGM16289.1"/>
    <property type="molecule type" value="Genomic_DNA"/>
</dbReference>
<evidence type="ECO:0000259" key="1">
    <source>
        <dbReference type="Pfam" id="PF00149"/>
    </source>
</evidence>
<dbReference type="PANTHER" id="PTHR36492:SF2">
    <property type="entry name" value="[ACYL-CARRIER-PROTEIN] PHOSPHODIESTERASE PPTH"/>
    <property type="match status" value="1"/>
</dbReference>
<sequence length="289" mass="32145">MAATGDGGSLLAISDLHVGHPENRTIVEGLRPRTPQDWLLVAGDVGDTVAEVEWALRLLADRFARVVWSPGNHELWTPPADPVTLRGAARYAHLVELCRGLGVVTPEDPYPVWAGPGGPVTVAPLLLLYDHSWRPDGFDTPEAALAEAYRTGIVCTDEVLLHPDPYESRSAWCAARVAETARRLAERDPALPTVLMNHWPLVREVTRVLRYPIFAQWCGTEATADWHVRFDATAVVYGHLHIPRTSWHDGVRFEEVSVGYPREWRSRGVPPGRLRRILPQPEGVPPTAW</sequence>
<dbReference type="Proteomes" id="UP000478148">
    <property type="component" value="Unassembled WGS sequence"/>
</dbReference>
<dbReference type="SUPFAM" id="SSF56300">
    <property type="entry name" value="Metallo-dependent phosphatases"/>
    <property type="match status" value="1"/>
</dbReference>
<dbReference type="CDD" id="cd00838">
    <property type="entry name" value="MPP_superfamily"/>
    <property type="match status" value="1"/>
</dbReference>
<dbReference type="PANTHER" id="PTHR36492">
    <property type="match status" value="1"/>
</dbReference>
<dbReference type="Pfam" id="PF00149">
    <property type="entry name" value="Metallophos"/>
    <property type="match status" value="1"/>
</dbReference>
<dbReference type="AlphaFoldDB" id="A0A6M1LDQ9"/>
<dbReference type="RefSeq" id="WP_164450146.1">
    <property type="nucleotide sequence ID" value="NZ_SAIY01000015.1"/>
</dbReference>
<dbReference type="GO" id="GO:0016787">
    <property type="term" value="F:hydrolase activity"/>
    <property type="evidence" value="ECO:0007669"/>
    <property type="project" value="InterPro"/>
</dbReference>
<keyword evidence="3" id="KW-1185">Reference proteome</keyword>
<proteinExistence type="predicted"/>
<dbReference type="InterPro" id="IPR004843">
    <property type="entry name" value="Calcineurin-like_PHP"/>
</dbReference>
<dbReference type="Gene3D" id="3.60.21.10">
    <property type="match status" value="1"/>
</dbReference>
<dbReference type="InterPro" id="IPR052963">
    <property type="entry name" value="Pantetheine_PDE"/>
</dbReference>
<organism evidence="2 3">
    <name type="scientific">Verrucosispora sioxanthis</name>
    <dbReference type="NCBI Taxonomy" id="2499994"/>
    <lineage>
        <taxon>Bacteria</taxon>
        <taxon>Bacillati</taxon>
        <taxon>Actinomycetota</taxon>
        <taxon>Actinomycetes</taxon>
        <taxon>Micromonosporales</taxon>
        <taxon>Micromonosporaceae</taxon>
        <taxon>Micromonospora</taxon>
    </lineage>
</organism>
<gene>
    <name evidence="2" type="ORF">ENC19_28540</name>
</gene>
<evidence type="ECO:0000313" key="2">
    <source>
        <dbReference type="EMBL" id="NGM16289.1"/>
    </source>
</evidence>